<name>A0AAV5FTP3_ELECO</name>
<dbReference type="EMBL" id="BQKI01000096">
    <property type="protein sequence ID" value="GJN38336.1"/>
    <property type="molecule type" value="Genomic_DNA"/>
</dbReference>
<dbReference type="AlphaFoldDB" id="A0AAV5FTP3"/>
<accession>A0AAV5FTP3</accession>
<dbReference type="Pfam" id="PF23559">
    <property type="entry name" value="WHD_DRP"/>
    <property type="match status" value="1"/>
</dbReference>
<evidence type="ECO:0000259" key="4">
    <source>
        <dbReference type="Pfam" id="PF23598"/>
    </source>
</evidence>
<dbReference type="PANTHER" id="PTHR47186:SF49">
    <property type="entry name" value="NB-ARC DOMAIN-CONTAINING PROTEIN"/>
    <property type="match status" value="1"/>
</dbReference>
<dbReference type="SUPFAM" id="SSF52058">
    <property type="entry name" value="L domain-like"/>
    <property type="match status" value="1"/>
</dbReference>
<dbReference type="Gene3D" id="3.80.10.10">
    <property type="entry name" value="Ribonuclease Inhibitor"/>
    <property type="match status" value="2"/>
</dbReference>
<keyword evidence="2" id="KW-0732">Signal</keyword>
<dbReference type="Pfam" id="PF23598">
    <property type="entry name" value="LRR_14"/>
    <property type="match status" value="1"/>
</dbReference>
<feature type="chain" id="PRO_5043528828" description="Disease resistance protein" evidence="2">
    <location>
        <begin position="17"/>
        <end position="609"/>
    </location>
</feature>
<evidence type="ECO:0000313" key="5">
    <source>
        <dbReference type="EMBL" id="GJN38336.1"/>
    </source>
</evidence>
<dbReference type="InterPro" id="IPR032675">
    <property type="entry name" value="LRR_dom_sf"/>
</dbReference>
<reference evidence="5" key="2">
    <citation type="submission" date="2021-12" db="EMBL/GenBank/DDBJ databases">
        <title>Resequencing data analysis of finger millet.</title>
        <authorList>
            <person name="Hatakeyama M."/>
            <person name="Aluri S."/>
            <person name="Balachadran M.T."/>
            <person name="Sivarajan S.R."/>
            <person name="Poveda L."/>
            <person name="Shimizu-Inatsugi R."/>
            <person name="Schlapbach R."/>
            <person name="Sreeman S.M."/>
            <person name="Shimizu K.K."/>
        </authorList>
    </citation>
    <scope>NUCLEOTIDE SEQUENCE</scope>
</reference>
<sequence>MVAAIHRIILASSSLSFPIVLVEVLASLRGHNLHDGMINYDKVIHMLMAEGLFLLDGGSELPEALGLEYFRQLVRRNLLEPSDSNYDQSHCAIIPNVLCSFALHIARDEALLVEDGKIITTSLPKLLRRVSVSNKGAEYSDLQTHKSIRALISFGNMVIKPSDSLSTLPHLRILHMNKTKIGTLVDSLHQLKLLSYLDLSNTDVSELPHGIGKMKSLQYISLHHCPNLAHLPRSIVNLERLRYLDISETRVMTVPRYFERLVNLVSLKGFPAYVDDTAKGWCTIEELGPLDQLMHLTIKGLENISSSSSSTCVKLAEKRHLKSLWICCTSSDAYEQHNQEVFDELRPSPSLEDLTITGYFGRHLPVWLSPSTLENLRWLKLENLRSCTQLPCSFGQLPNLESLCIKHALTIRRIGEEFLVPSSALVSDSDEEEVESLISRHFDSVTASIIVFPKLRKLVFYGMLEWKEWEWDAQLEAMHALENVQISRCRLGRLPPGLACQATALREITIEKVKDLISLENFSSVVELYLHSVSNLEKIANLPKMKKLKISKCPKLKELEAVHALSSIELKDQEMSTLPAYLQHWMKRNQKVRQNNQSNRHFARIQVTT</sequence>
<dbReference type="PANTHER" id="PTHR47186">
    <property type="entry name" value="LEUCINE-RICH REPEAT-CONTAINING PROTEIN 57"/>
    <property type="match status" value="1"/>
</dbReference>
<keyword evidence="1" id="KW-0677">Repeat</keyword>
<gene>
    <name evidence="5" type="primary">gb27366</name>
    <name evidence="5" type="ORF">PR202_gb27366</name>
</gene>
<organism evidence="5 6">
    <name type="scientific">Eleusine coracana subsp. coracana</name>
    <dbReference type="NCBI Taxonomy" id="191504"/>
    <lineage>
        <taxon>Eukaryota</taxon>
        <taxon>Viridiplantae</taxon>
        <taxon>Streptophyta</taxon>
        <taxon>Embryophyta</taxon>
        <taxon>Tracheophyta</taxon>
        <taxon>Spermatophyta</taxon>
        <taxon>Magnoliopsida</taxon>
        <taxon>Liliopsida</taxon>
        <taxon>Poales</taxon>
        <taxon>Poaceae</taxon>
        <taxon>PACMAD clade</taxon>
        <taxon>Chloridoideae</taxon>
        <taxon>Cynodonteae</taxon>
        <taxon>Eleusininae</taxon>
        <taxon>Eleusine</taxon>
    </lineage>
</organism>
<reference evidence="5" key="1">
    <citation type="journal article" date="2018" name="DNA Res.">
        <title>Multiple hybrid de novo genome assembly of finger millet, an orphan allotetraploid crop.</title>
        <authorList>
            <person name="Hatakeyama M."/>
            <person name="Aluri S."/>
            <person name="Balachadran M.T."/>
            <person name="Sivarajan S.R."/>
            <person name="Patrignani A."/>
            <person name="Gruter S."/>
            <person name="Poveda L."/>
            <person name="Shimizu-Inatsugi R."/>
            <person name="Baeten J."/>
            <person name="Francoijs K.J."/>
            <person name="Nataraja K.N."/>
            <person name="Reddy Y.A.N."/>
            <person name="Phadnis S."/>
            <person name="Ravikumar R.L."/>
            <person name="Schlapbach R."/>
            <person name="Sreeman S.M."/>
            <person name="Shimizu K.K."/>
        </authorList>
    </citation>
    <scope>NUCLEOTIDE SEQUENCE</scope>
</reference>
<dbReference type="Proteomes" id="UP001054889">
    <property type="component" value="Unassembled WGS sequence"/>
</dbReference>
<evidence type="ECO:0000259" key="3">
    <source>
        <dbReference type="Pfam" id="PF23559"/>
    </source>
</evidence>
<comment type="caution">
    <text evidence="5">The sequence shown here is derived from an EMBL/GenBank/DDBJ whole genome shotgun (WGS) entry which is preliminary data.</text>
</comment>
<evidence type="ECO:0000313" key="6">
    <source>
        <dbReference type="Proteomes" id="UP001054889"/>
    </source>
</evidence>
<keyword evidence="6" id="KW-1185">Reference proteome</keyword>
<protein>
    <recommendedName>
        <fullName evidence="7">Disease resistance protein</fullName>
    </recommendedName>
</protein>
<feature type="domain" description="Disease resistance protein winged helix" evidence="3">
    <location>
        <begin position="37"/>
        <end position="92"/>
    </location>
</feature>
<dbReference type="InterPro" id="IPR058922">
    <property type="entry name" value="WHD_DRP"/>
</dbReference>
<feature type="signal peptide" evidence="2">
    <location>
        <begin position="1"/>
        <end position="16"/>
    </location>
</feature>
<dbReference type="InterPro" id="IPR055414">
    <property type="entry name" value="LRR_R13L4/SHOC2-like"/>
</dbReference>
<evidence type="ECO:0008006" key="7">
    <source>
        <dbReference type="Google" id="ProtNLM"/>
    </source>
</evidence>
<evidence type="ECO:0000256" key="2">
    <source>
        <dbReference type="SAM" id="SignalP"/>
    </source>
</evidence>
<evidence type="ECO:0000256" key="1">
    <source>
        <dbReference type="ARBA" id="ARBA00022737"/>
    </source>
</evidence>
<proteinExistence type="predicted"/>
<feature type="domain" description="Disease resistance R13L4/SHOC-2-like LRR" evidence="4">
    <location>
        <begin position="149"/>
        <end position="487"/>
    </location>
</feature>